<protein>
    <recommendedName>
        <fullName evidence="2">HTH marR-type domain-containing protein</fullName>
    </recommendedName>
</protein>
<proteinExistence type="predicted"/>
<reference evidence="4" key="1">
    <citation type="journal article" date="2019" name="Int. J. Syst. Evol. Microbiol.">
        <title>The Global Catalogue of Microorganisms (GCM) 10K type strain sequencing project: providing services to taxonomists for standard genome sequencing and annotation.</title>
        <authorList>
            <consortium name="The Broad Institute Genomics Platform"/>
            <consortium name="The Broad Institute Genome Sequencing Center for Infectious Disease"/>
            <person name="Wu L."/>
            <person name="Ma J."/>
        </authorList>
    </citation>
    <scope>NUCLEOTIDE SEQUENCE [LARGE SCALE GENOMIC DNA]</scope>
    <source>
        <strain evidence="4">JCM 17137</strain>
    </source>
</reference>
<dbReference type="SUPFAM" id="SSF46785">
    <property type="entry name" value="Winged helix' DNA-binding domain"/>
    <property type="match status" value="1"/>
</dbReference>
<dbReference type="Proteomes" id="UP001500908">
    <property type="component" value="Unassembled WGS sequence"/>
</dbReference>
<keyword evidence="4" id="KW-1185">Reference proteome</keyword>
<dbReference type="PANTHER" id="PTHR33164:SF106">
    <property type="entry name" value="TRANSCRIPTIONAL REGULATORY PROTEIN"/>
    <property type="match status" value="1"/>
</dbReference>
<dbReference type="PROSITE" id="PS50995">
    <property type="entry name" value="HTH_MARR_2"/>
    <property type="match status" value="1"/>
</dbReference>
<evidence type="ECO:0000313" key="4">
    <source>
        <dbReference type="Proteomes" id="UP001500908"/>
    </source>
</evidence>
<dbReference type="SMART" id="SM00347">
    <property type="entry name" value="HTH_MARR"/>
    <property type="match status" value="1"/>
</dbReference>
<dbReference type="PANTHER" id="PTHR33164">
    <property type="entry name" value="TRANSCRIPTIONAL REGULATOR, MARR FAMILY"/>
    <property type="match status" value="1"/>
</dbReference>
<organism evidence="3 4">
    <name type="scientific">Salinactinospora qingdaonensis</name>
    <dbReference type="NCBI Taxonomy" id="702744"/>
    <lineage>
        <taxon>Bacteria</taxon>
        <taxon>Bacillati</taxon>
        <taxon>Actinomycetota</taxon>
        <taxon>Actinomycetes</taxon>
        <taxon>Streptosporangiales</taxon>
        <taxon>Nocardiopsidaceae</taxon>
        <taxon>Salinactinospora</taxon>
    </lineage>
</organism>
<feature type="region of interest" description="Disordered" evidence="1">
    <location>
        <begin position="1"/>
        <end position="29"/>
    </location>
</feature>
<feature type="domain" description="HTH marR-type" evidence="2">
    <location>
        <begin position="31"/>
        <end position="167"/>
    </location>
</feature>
<gene>
    <name evidence="3" type="ORF">GCM10022402_42680</name>
</gene>
<name>A0ABP7GCK9_9ACTN</name>
<dbReference type="Pfam" id="PF01047">
    <property type="entry name" value="MarR"/>
    <property type="match status" value="1"/>
</dbReference>
<accession>A0ABP7GCK9</accession>
<dbReference type="InterPro" id="IPR036388">
    <property type="entry name" value="WH-like_DNA-bd_sf"/>
</dbReference>
<sequence length="179" mass="19570">MDTAPDASRADRPRSPEPAHRDDDTAGQRSREALYRAIQVDGQRLATGLIRLLHAMSENVDLNPTDFQCYVLLKIGGPMTPGEIASGLKLATGSVTGVIDRLEARGLVRRARHTEDRRKVVVELDEDAEVIEGGAGLGMREAMIALHDSYSEEQLELIADWLNRIGSALVEVASGNRRT</sequence>
<feature type="compositionally biased region" description="Basic and acidic residues" evidence="1">
    <location>
        <begin position="8"/>
        <end position="29"/>
    </location>
</feature>
<evidence type="ECO:0000313" key="3">
    <source>
        <dbReference type="EMBL" id="GAA3760210.1"/>
    </source>
</evidence>
<dbReference type="InterPro" id="IPR036390">
    <property type="entry name" value="WH_DNA-bd_sf"/>
</dbReference>
<dbReference type="Gene3D" id="1.10.10.10">
    <property type="entry name" value="Winged helix-like DNA-binding domain superfamily/Winged helix DNA-binding domain"/>
    <property type="match status" value="1"/>
</dbReference>
<dbReference type="EMBL" id="BAABDD010000030">
    <property type="protein sequence ID" value="GAA3760210.1"/>
    <property type="molecule type" value="Genomic_DNA"/>
</dbReference>
<dbReference type="PRINTS" id="PR00598">
    <property type="entry name" value="HTHMARR"/>
</dbReference>
<comment type="caution">
    <text evidence="3">The sequence shown here is derived from an EMBL/GenBank/DDBJ whole genome shotgun (WGS) entry which is preliminary data.</text>
</comment>
<evidence type="ECO:0000259" key="2">
    <source>
        <dbReference type="PROSITE" id="PS50995"/>
    </source>
</evidence>
<evidence type="ECO:0000256" key="1">
    <source>
        <dbReference type="SAM" id="MobiDB-lite"/>
    </source>
</evidence>
<dbReference type="InterPro" id="IPR000835">
    <property type="entry name" value="HTH_MarR-typ"/>
</dbReference>
<dbReference type="InterPro" id="IPR039422">
    <property type="entry name" value="MarR/SlyA-like"/>
</dbReference>
<dbReference type="RefSeq" id="WP_344975432.1">
    <property type="nucleotide sequence ID" value="NZ_BAABDD010000030.1"/>
</dbReference>